<evidence type="ECO:0000313" key="7">
    <source>
        <dbReference type="Proteomes" id="UP000093482"/>
    </source>
</evidence>
<evidence type="ECO:0000256" key="2">
    <source>
        <dbReference type="ARBA" id="ARBA00022741"/>
    </source>
</evidence>
<dbReference type="RefSeq" id="WP_066464561.1">
    <property type="nucleotide sequence ID" value="NZ_MATO01000035.1"/>
</dbReference>
<dbReference type="PIRSF" id="PIRSF006806">
    <property type="entry name" value="FTHF_cligase"/>
    <property type="match status" value="1"/>
</dbReference>
<feature type="binding site" evidence="4">
    <location>
        <position position="48"/>
    </location>
    <ligand>
        <name>substrate</name>
    </ligand>
</feature>
<keyword evidence="5" id="KW-0479">Metal-binding</keyword>
<comment type="similarity">
    <text evidence="1 5">Belongs to the 5-formyltetrahydrofolate cyclo-ligase family.</text>
</comment>
<dbReference type="InterPro" id="IPR002698">
    <property type="entry name" value="FTHF_cligase"/>
</dbReference>
<keyword evidence="5" id="KW-0460">Magnesium</keyword>
<organism evidence="6 7">
    <name type="scientific">Caryophanon latum</name>
    <dbReference type="NCBI Taxonomy" id="33977"/>
    <lineage>
        <taxon>Bacteria</taxon>
        <taxon>Bacillati</taxon>
        <taxon>Bacillota</taxon>
        <taxon>Bacilli</taxon>
        <taxon>Bacillales</taxon>
        <taxon>Caryophanaceae</taxon>
        <taxon>Caryophanon</taxon>
    </lineage>
</organism>
<keyword evidence="3 4" id="KW-0067">ATP-binding</keyword>
<dbReference type="EC" id="6.3.3.2" evidence="5"/>
<dbReference type="GO" id="GO:0005524">
    <property type="term" value="F:ATP binding"/>
    <property type="evidence" value="ECO:0007669"/>
    <property type="project" value="UniProtKB-KW"/>
</dbReference>
<evidence type="ECO:0000256" key="5">
    <source>
        <dbReference type="RuleBase" id="RU361279"/>
    </source>
</evidence>
<dbReference type="AlphaFoldDB" id="A0A1C0YU08"/>
<dbReference type="Gene3D" id="3.40.50.10420">
    <property type="entry name" value="NagB/RpiA/CoA transferase-like"/>
    <property type="match status" value="1"/>
</dbReference>
<evidence type="ECO:0000256" key="3">
    <source>
        <dbReference type="ARBA" id="ARBA00022840"/>
    </source>
</evidence>
<evidence type="ECO:0000256" key="1">
    <source>
        <dbReference type="ARBA" id="ARBA00010638"/>
    </source>
</evidence>
<dbReference type="PANTHER" id="PTHR23407">
    <property type="entry name" value="ATPASE INHIBITOR/5-FORMYLTETRAHYDROFOLATE CYCLO-LIGASE"/>
    <property type="match status" value="1"/>
</dbReference>
<keyword evidence="6" id="KW-0436">Ligase</keyword>
<protein>
    <recommendedName>
        <fullName evidence="5">5-formyltetrahydrofolate cyclo-ligase</fullName>
        <ecNumber evidence="5">6.3.3.2</ecNumber>
    </recommendedName>
</protein>
<comment type="caution">
    <text evidence="6">The sequence shown here is derived from an EMBL/GenBank/DDBJ whole genome shotgun (WGS) entry which is preliminary data.</text>
</comment>
<dbReference type="Proteomes" id="UP000093482">
    <property type="component" value="Unassembled WGS sequence"/>
</dbReference>
<dbReference type="NCBIfam" id="TIGR02727">
    <property type="entry name" value="MTHFS_bact"/>
    <property type="match status" value="1"/>
</dbReference>
<sequence length="180" mass="20531">MKQQLRQQTLDQLKMMSEEQYAARSATLVQQLLAHDCMKQANVIAVTMSAFPEVDTKPLIEALWQQGKRVAIPKCTPKTRDMHFYEIESFDGLAQTYGHLYEPNEQLHTYVTPEAIDVIVVPGVVYNKEGYRIGFGGGYYDRYLPKTSAYKIAMAFREQLQPSIPLEPHDCAVDTLLVEQ</sequence>
<feature type="binding site" evidence="4">
    <location>
        <begin position="2"/>
        <end position="6"/>
    </location>
    <ligand>
        <name>ATP</name>
        <dbReference type="ChEBI" id="CHEBI:30616"/>
    </ligand>
</feature>
<proteinExistence type="inferred from homology"/>
<comment type="cofactor">
    <cofactor evidence="5">
        <name>Mg(2+)</name>
        <dbReference type="ChEBI" id="CHEBI:18420"/>
    </cofactor>
</comment>
<keyword evidence="7" id="KW-1185">Reference proteome</keyword>
<feature type="binding site" evidence="4">
    <location>
        <begin position="132"/>
        <end position="140"/>
    </location>
    <ligand>
        <name>ATP</name>
        <dbReference type="ChEBI" id="CHEBI:30616"/>
    </ligand>
</feature>
<dbReference type="EMBL" id="MATO01000035">
    <property type="protein sequence ID" value="OCS90656.1"/>
    <property type="molecule type" value="Genomic_DNA"/>
</dbReference>
<dbReference type="InterPro" id="IPR024185">
    <property type="entry name" value="FTHF_cligase-like_sf"/>
</dbReference>
<accession>A0A1C0YU08</accession>
<dbReference type="SUPFAM" id="SSF100950">
    <property type="entry name" value="NagB/RpiA/CoA transferase-like"/>
    <property type="match status" value="1"/>
</dbReference>
<dbReference type="Pfam" id="PF01812">
    <property type="entry name" value="5-FTHF_cyc-lig"/>
    <property type="match status" value="1"/>
</dbReference>
<comment type="catalytic activity">
    <reaction evidence="5">
        <text>(6S)-5-formyl-5,6,7,8-tetrahydrofolate + ATP = (6R)-5,10-methenyltetrahydrofolate + ADP + phosphate</text>
        <dbReference type="Rhea" id="RHEA:10488"/>
        <dbReference type="ChEBI" id="CHEBI:30616"/>
        <dbReference type="ChEBI" id="CHEBI:43474"/>
        <dbReference type="ChEBI" id="CHEBI:57455"/>
        <dbReference type="ChEBI" id="CHEBI:57457"/>
        <dbReference type="ChEBI" id="CHEBI:456216"/>
        <dbReference type="EC" id="6.3.3.2"/>
    </reaction>
</comment>
<dbReference type="PANTHER" id="PTHR23407:SF1">
    <property type="entry name" value="5-FORMYLTETRAHYDROFOLATE CYCLO-LIGASE"/>
    <property type="match status" value="1"/>
</dbReference>
<dbReference type="InterPro" id="IPR037171">
    <property type="entry name" value="NagB/RpiA_transferase-like"/>
</dbReference>
<keyword evidence="2 4" id="KW-0547">Nucleotide-binding</keyword>
<dbReference type="GO" id="GO:0035999">
    <property type="term" value="P:tetrahydrofolate interconversion"/>
    <property type="evidence" value="ECO:0007669"/>
    <property type="project" value="TreeGrafter"/>
</dbReference>
<feature type="binding site" evidence="4">
    <location>
        <position position="53"/>
    </location>
    <ligand>
        <name>substrate</name>
    </ligand>
</feature>
<dbReference type="GO" id="GO:0046872">
    <property type="term" value="F:metal ion binding"/>
    <property type="evidence" value="ECO:0007669"/>
    <property type="project" value="UniProtKB-KW"/>
</dbReference>
<reference evidence="6 7" key="1">
    <citation type="submission" date="2016-07" db="EMBL/GenBank/DDBJ databases">
        <title>Caryophanon latum genome sequencing.</title>
        <authorList>
            <person name="Verma A."/>
            <person name="Pal Y."/>
            <person name="Krishnamurthi S."/>
        </authorList>
    </citation>
    <scope>NUCLEOTIDE SEQUENCE [LARGE SCALE GENOMIC DNA]</scope>
    <source>
        <strain evidence="6 7">DSM 14151</strain>
    </source>
</reference>
<gene>
    <name evidence="6" type="ORF">A6K76_10940</name>
</gene>
<dbReference type="OrthoDB" id="9801938at2"/>
<dbReference type="GO" id="GO:0009396">
    <property type="term" value="P:folic acid-containing compound biosynthetic process"/>
    <property type="evidence" value="ECO:0007669"/>
    <property type="project" value="TreeGrafter"/>
</dbReference>
<evidence type="ECO:0000313" key="6">
    <source>
        <dbReference type="EMBL" id="OCS90656.1"/>
    </source>
</evidence>
<evidence type="ECO:0000256" key="4">
    <source>
        <dbReference type="PIRSR" id="PIRSR006806-1"/>
    </source>
</evidence>
<name>A0A1C0YU08_9BACL</name>
<dbReference type="GO" id="GO:0030272">
    <property type="term" value="F:5-formyltetrahydrofolate cyclo-ligase activity"/>
    <property type="evidence" value="ECO:0007669"/>
    <property type="project" value="UniProtKB-EC"/>
</dbReference>